<protein>
    <submittedName>
        <fullName evidence="2">Uncharacterized protein</fullName>
    </submittedName>
</protein>
<feature type="region of interest" description="Disordered" evidence="1">
    <location>
        <begin position="550"/>
        <end position="617"/>
    </location>
</feature>
<dbReference type="AlphaFoldDB" id="A0A7S1KL03"/>
<accession>A0A7S1KL03</accession>
<feature type="region of interest" description="Disordered" evidence="1">
    <location>
        <begin position="1"/>
        <end position="43"/>
    </location>
</feature>
<feature type="compositionally biased region" description="Polar residues" evidence="1">
    <location>
        <begin position="551"/>
        <end position="567"/>
    </location>
</feature>
<reference evidence="2" key="1">
    <citation type="submission" date="2021-01" db="EMBL/GenBank/DDBJ databases">
        <authorList>
            <person name="Corre E."/>
            <person name="Pelletier E."/>
            <person name="Niang G."/>
            <person name="Scheremetjew M."/>
            <person name="Finn R."/>
            <person name="Kale V."/>
            <person name="Holt S."/>
            <person name="Cochrane G."/>
            <person name="Meng A."/>
            <person name="Brown T."/>
            <person name="Cohen L."/>
        </authorList>
    </citation>
    <scope>NUCLEOTIDE SEQUENCE</scope>
    <source>
        <strain evidence="2">WS</strain>
    </source>
</reference>
<feature type="region of interest" description="Disordered" evidence="1">
    <location>
        <begin position="134"/>
        <end position="173"/>
    </location>
</feature>
<feature type="compositionally biased region" description="Basic residues" evidence="1">
    <location>
        <begin position="26"/>
        <end position="37"/>
    </location>
</feature>
<feature type="compositionally biased region" description="Polar residues" evidence="1">
    <location>
        <begin position="328"/>
        <end position="352"/>
    </location>
</feature>
<proteinExistence type="predicted"/>
<gene>
    <name evidence="2" type="ORF">PCOS0759_LOCUS288</name>
</gene>
<feature type="compositionally biased region" description="Polar residues" evidence="1">
    <location>
        <begin position="577"/>
        <end position="588"/>
    </location>
</feature>
<feature type="region of interest" description="Disordered" evidence="1">
    <location>
        <begin position="328"/>
        <end position="364"/>
    </location>
</feature>
<evidence type="ECO:0000313" key="2">
    <source>
        <dbReference type="EMBL" id="CAD9077057.1"/>
    </source>
</evidence>
<organism evidence="2">
    <name type="scientific">Percolomonas cosmopolitus</name>
    <dbReference type="NCBI Taxonomy" id="63605"/>
    <lineage>
        <taxon>Eukaryota</taxon>
        <taxon>Discoba</taxon>
        <taxon>Heterolobosea</taxon>
        <taxon>Tetramitia</taxon>
        <taxon>Eutetramitia</taxon>
        <taxon>Percolomonadidae</taxon>
        <taxon>Percolomonas</taxon>
    </lineage>
</organism>
<name>A0A7S1KL03_9EUKA</name>
<sequence length="617" mass="70094">MTAPLLSTAPNSHHKRKLSPTNHSSFPKKPHSSRNRTKSLSAARQEFASFHELSVLREEFYSLTGVEIQRVASEEQRGPDQSPTLPIGCVGTQQHATCQSFHQPEGDTTGTLSNKSLLEFFRLEKSRNEWKESEILKGERRDDSARVEKGGGRDNERPDPHVKHGLSHVEKVNSSQRRDIKEMQITEYEQQEASLVRVQHMSQHVQTPPARKSLAVQTIIVTPPPPLDNTSSPHSNNRSPSPSSIPRSLTPVPHCFDDSSLGEYFERAAQKSPTREIAISVEPSLHMERRSSPFHDDFIYHTPTQSSRHVDSDDEEVVLDFLLSASKSSPATGRRQNTFNAPSGGTLNSLNDSKSQRISSPIRSPSPVDELWSALEEYSSSPVPIALHEEYAADEQELSVKTTSLDEPFDLRGGDEKMVSYNLVPLQSIIRTNIIRQICLHQIQHVRLAQQQLLCHISIQQVQKQCAQSLREKFLILRKERRESNDKSLSVNIIQSKIRMLLVDEQFLDQIEWIIELQSRCRSKYRYEMTQVHLRRRRLRQRAAELRRVVSPSSYLSPTTETSSTCNLPADTKRSAQRQNRQSPSSVHSRMHHDSLSAHTDTLSELENSQLHIGTER</sequence>
<dbReference type="EMBL" id="HBGD01000374">
    <property type="protein sequence ID" value="CAD9077057.1"/>
    <property type="molecule type" value="Transcribed_RNA"/>
</dbReference>
<feature type="compositionally biased region" description="Polar residues" evidence="1">
    <location>
        <begin position="597"/>
        <end position="617"/>
    </location>
</feature>
<feature type="compositionally biased region" description="Low complexity" evidence="1">
    <location>
        <begin position="231"/>
        <end position="248"/>
    </location>
</feature>
<feature type="region of interest" description="Disordered" evidence="1">
    <location>
        <begin position="221"/>
        <end position="253"/>
    </location>
</feature>
<evidence type="ECO:0000256" key="1">
    <source>
        <dbReference type="SAM" id="MobiDB-lite"/>
    </source>
</evidence>